<name>A0A2K1IXL6_PHYPA</name>
<proteinExistence type="predicted"/>
<reference evidence="2" key="3">
    <citation type="submission" date="2020-12" db="UniProtKB">
        <authorList>
            <consortium name="EnsemblPlants"/>
        </authorList>
    </citation>
    <scope>IDENTIFICATION</scope>
</reference>
<evidence type="ECO:0000313" key="2">
    <source>
        <dbReference type="EnsemblPlants" id="PAC:32939431.CDS.1"/>
    </source>
</evidence>
<keyword evidence="3" id="KW-1185">Reference proteome</keyword>
<protein>
    <submittedName>
        <fullName evidence="1 2">Uncharacterized protein</fullName>
    </submittedName>
</protein>
<sequence length="68" mass="7564">MQNKRNSPPKLSTNTLSTLVSYKPSKLEVVVVVLEQVAVLCRKSKSDTEHSFPRLDHVASLLESRPSS</sequence>
<dbReference type="EMBL" id="ABEU02000019">
    <property type="protein sequence ID" value="PNR34017.1"/>
    <property type="molecule type" value="Genomic_DNA"/>
</dbReference>
<organism evidence="1">
    <name type="scientific">Physcomitrium patens</name>
    <name type="common">Spreading-leaved earth moss</name>
    <name type="synonym">Physcomitrella patens</name>
    <dbReference type="NCBI Taxonomy" id="3218"/>
    <lineage>
        <taxon>Eukaryota</taxon>
        <taxon>Viridiplantae</taxon>
        <taxon>Streptophyta</taxon>
        <taxon>Embryophyta</taxon>
        <taxon>Bryophyta</taxon>
        <taxon>Bryophytina</taxon>
        <taxon>Bryopsida</taxon>
        <taxon>Funariidae</taxon>
        <taxon>Funariales</taxon>
        <taxon>Funariaceae</taxon>
        <taxon>Physcomitrium</taxon>
    </lineage>
</organism>
<dbReference type="AlphaFoldDB" id="A0A2K1IXL6"/>
<dbReference type="Gramene" id="Pp3c19_7491V3.1">
    <property type="protein sequence ID" value="PAC:32939431.CDS.1"/>
    <property type="gene ID" value="Pp3c19_7491"/>
</dbReference>
<dbReference type="InParanoid" id="A0A2K1IXL6"/>
<reference evidence="1 3" key="2">
    <citation type="journal article" date="2018" name="Plant J.">
        <title>The Physcomitrella patens chromosome-scale assembly reveals moss genome structure and evolution.</title>
        <authorList>
            <person name="Lang D."/>
            <person name="Ullrich K.K."/>
            <person name="Murat F."/>
            <person name="Fuchs J."/>
            <person name="Jenkins J."/>
            <person name="Haas F.B."/>
            <person name="Piednoel M."/>
            <person name="Gundlach H."/>
            <person name="Van Bel M."/>
            <person name="Meyberg R."/>
            <person name="Vives C."/>
            <person name="Morata J."/>
            <person name="Symeonidi A."/>
            <person name="Hiss M."/>
            <person name="Muchero W."/>
            <person name="Kamisugi Y."/>
            <person name="Saleh O."/>
            <person name="Blanc G."/>
            <person name="Decker E.L."/>
            <person name="van Gessel N."/>
            <person name="Grimwood J."/>
            <person name="Hayes R.D."/>
            <person name="Graham S.W."/>
            <person name="Gunter L.E."/>
            <person name="McDaniel S.F."/>
            <person name="Hoernstein S.N.W."/>
            <person name="Larsson A."/>
            <person name="Li F.W."/>
            <person name="Perroud P.F."/>
            <person name="Phillips J."/>
            <person name="Ranjan P."/>
            <person name="Rokshar D.S."/>
            <person name="Rothfels C.J."/>
            <person name="Schneider L."/>
            <person name="Shu S."/>
            <person name="Stevenson D.W."/>
            <person name="Thummler F."/>
            <person name="Tillich M."/>
            <person name="Villarreal Aguilar J.C."/>
            <person name="Widiez T."/>
            <person name="Wong G.K."/>
            <person name="Wymore A."/>
            <person name="Zhang Y."/>
            <person name="Zimmer A.D."/>
            <person name="Quatrano R.S."/>
            <person name="Mayer K.F.X."/>
            <person name="Goodstein D."/>
            <person name="Casacuberta J.M."/>
            <person name="Vandepoele K."/>
            <person name="Reski R."/>
            <person name="Cuming A.C."/>
            <person name="Tuskan G.A."/>
            <person name="Maumus F."/>
            <person name="Salse J."/>
            <person name="Schmutz J."/>
            <person name="Rensing S.A."/>
        </authorList>
    </citation>
    <scope>NUCLEOTIDE SEQUENCE [LARGE SCALE GENOMIC DNA]</scope>
    <source>
        <strain evidence="2 3">cv. Gransden 2004</strain>
    </source>
</reference>
<dbReference type="EnsemblPlants" id="Pp3c19_7491V3.1">
    <property type="protein sequence ID" value="PAC:32939431.CDS.1"/>
    <property type="gene ID" value="Pp3c19_7491"/>
</dbReference>
<evidence type="ECO:0000313" key="3">
    <source>
        <dbReference type="Proteomes" id="UP000006727"/>
    </source>
</evidence>
<evidence type="ECO:0000313" key="1">
    <source>
        <dbReference type="EMBL" id="PNR34017.1"/>
    </source>
</evidence>
<reference evidence="1 3" key="1">
    <citation type="journal article" date="2008" name="Science">
        <title>The Physcomitrella genome reveals evolutionary insights into the conquest of land by plants.</title>
        <authorList>
            <person name="Rensing S."/>
            <person name="Lang D."/>
            <person name="Zimmer A."/>
            <person name="Terry A."/>
            <person name="Salamov A."/>
            <person name="Shapiro H."/>
            <person name="Nishiyama T."/>
            <person name="Perroud P.-F."/>
            <person name="Lindquist E."/>
            <person name="Kamisugi Y."/>
            <person name="Tanahashi T."/>
            <person name="Sakakibara K."/>
            <person name="Fujita T."/>
            <person name="Oishi K."/>
            <person name="Shin-I T."/>
            <person name="Kuroki Y."/>
            <person name="Toyoda A."/>
            <person name="Suzuki Y."/>
            <person name="Hashimoto A."/>
            <person name="Yamaguchi K."/>
            <person name="Sugano A."/>
            <person name="Kohara Y."/>
            <person name="Fujiyama A."/>
            <person name="Anterola A."/>
            <person name="Aoki S."/>
            <person name="Ashton N."/>
            <person name="Barbazuk W.B."/>
            <person name="Barker E."/>
            <person name="Bennetzen J."/>
            <person name="Bezanilla M."/>
            <person name="Blankenship R."/>
            <person name="Cho S.H."/>
            <person name="Dutcher S."/>
            <person name="Estelle M."/>
            <person name="Fawcett J.A."/>
            <person name="Gundlach H."/>
            <person name="Hanada K."/>
            <person name="Heyl A."/>
            <person name="Hicks K.A."/>
            <person name="Hugh J."/>
            <person name="Lohr M."/>
            <person name="Mayer K."/>
            <person name="Melkozernov A."/>
            <person name="Murata T."/>
            <person name="Nelson D."/>
            <person name="Pils B."/>
            <person name="Prigge M."/>
            <person name="Reiss B."/>
            <person name="Renner T."/>
            <person name="Rombauts S."/>
            <person name="Rushton P."/>
            <person name="Sanderfoot A."/>
            <person name="Schween G."/>
            <person name="Shiu S.-H."/>
            <person name="Stueber K."/>
            <person name="Theodoulou F.L."/>
            <person name="Tu H."/>
            <person name="Van de Peer Y."/>
            <person name="Verrier P.J."/>
            <person name="Waters E."/>
            <person name="Wood A."/>
            <person name="Yang L."/>
            <person name="Cove D."/>
            <person name="Cuming A."/>
            <person name="Hasebe M."/>
            <person name="Lucas S."/>
            <person name="Mishler D.B."/>
            <person name="Reski R."/>
            <person name="Grigoriev I."/>
            <person name="Quatrano R.S."/>
            <person name="Boore J.L."/>
        </authorList>
    </citation>
    <scope>NUCLEOTIDE SEQUENCE [LARGE SCALE GENOMIC DNA]</scope>
    <source>
        <strain evidence="2 3">cv. Gransden 2004</strain>
    </source>
</reference>
<gene>
    <name evidence="1" type="ORF">PHYPA_023833</name>
</gene>
<accession>A0A2K1IXL6</accession>
<dbReference type="Proteomes" id="UP000006727">
    <property type="component" value="Chromosome 19"/>
</dbReference>